<evidence type="ECO:0000313" key="1">
    <source>
        <dbReference type="EMBL" id="VVE75788.1"/>
    </source>
</evidence>
<keyword evidence="2" id="KW-1185">Reference proteome</keyword>
<sequence>MSRSKRKTPICGVTSAVSEAEDKALWHRAHRRSERVALERDGIEYIASNRHAHSSTWRMGKDGKHFFDAAEWPTVMRK</sequence>
<gene>
    <name evidence="1" type="ORF">PAN31117_05249</name>
</gene>
<dbReference type="AlphaFoldDB" id="A0A5E5AR67"/>
<evidence type="ECO:0000313" key="2">
    <source>
        <dbReference type="Proteomes" id="UP000383122"/>
    </source>
</evidence>
<name>A0A5E5AR67_9BURK</name>
<accession>A0A5E5AR67</accession>
<proteinExistence type="predicted"/>
<dbReference type="OrthoDB" id="8526439at2"/>
<reference evidence="1 2" key="1">
    <citation type="submission" date="2019-08" db="EMBL/GenBank/DDBJ databases">
        <authorList>
            <person name="Peeters C."/>
        </authorList>
    </citation>
    <scope>NUCLEOTIDE SEQUENCE [LARGE SCALE GENOMIC DNA]</scope>
    <source>
        <strain evidence="1 2">LMG 31117</strain>
    </source>
</reference>
<dbReference type="RefSeq" id="WP_150740747.1">
    <property type="nucleotide sequence ID" value="NZ_CABPSP010000022.1"/>
</dbReference>
<protein>
    <submittedName>
        <fullName evidence="1">Uncharacterized protein</fullName>
    </submittedName>
</protein>
<organism evidence="1 2">
    <name type="scientific">Pandoraea anapnoica</name>
    <dbReference type="NCBI Taxonomy" id="2508301"/>
    <lineage>
        <taxon>Bacteria</taxon>
        <taxon>Pseudomonadati</taxon>
        <taxon>Pseudomonadota</taxon>
        <taxon>Betaproteobacteria</taxon>
        <taxon>Burkholderiales</taxon>
        <taxon>Burkholderiaceae</taxon>
        <taxon>Pandoraea</taxon>
    </lineage>
</organism>
<dbReference type="Proteomes" id="UP000383122">
    <property type="component" value="Unassembled WGS sequence"/>
</dbReference>
<dbReference type="EMBL" id="CABPSP010000022">
    <property type="protein sequence ID" value="VVE75788.1"/>
    <property type="molecule type" value="Genomic_DNA"/>
</dbReference>